<dbReference type="AlphaFoldDB" id="A0ABD5Q795"/>
<dbReference type="InterPro" id="IPR001017">
    <property type="entry name" value="DH_E1"/>
</dbReference>
<dbReference type="Gene3D" id="3.40.50.970">
    <property type="match status" value="1"/>
</dbReference>
<name>A0ABD5Q795_9EURY</name>
<dbReference type="GeneID" id="73043490"/>
<evidence type="ECO:0000313" key="4">
    <source>
        <dbReference type="Proteomes" id="UP001595945"/>
    </source>
</evidence>
<feature type="domain" description="Dehydrogenase E1 component" evidence="2">
    <location>
        <begin position="28"/>
        <end position="321"/>
    </location>
</feature>
<dbReference type="SUPFAM" id="SSF52518">
    <property type="entry name" value="Thiamin diphosphate-binding fold (THDP-binding)"/>
    <property type="match status" value="1"/>
</dbReference>
<dbReference type="PANTHER" id="PTHR43380:SF1">
    <property type="entry name" value="2-OXOISOVALERATE DEHYDROGENASE SUBUNIT ALPHA, MITOCHONDRIAL"/>
    <property type="match status" value="1"/>
</dbReference>
<dbReference type="Proteomes" id="UP001595945">
    <property type="component" value="Unassembled WGS sequence"/>
</dbReference>
<gene>
    <name evidence="3" type="ORF">ACFO9K_16125</name>
</gene>
<proteinExistence type="predicted"/>
<dbReference type="GO" id="GO:0006082">
    <property type="term" value="P:organic acid metabolic process"/>
    <property type="evidence" value="ECO:0007669"/>
    <property type="project" value="UniProtKB-ARBA"/>
</dbReference>
<comment type="caution">
    <text evidence="3">The sequence shown here is derived from an EMBL/GenBank/DDBJ whole genome shotgun (WGS) entry which is preliminary data.</text>
</comment>
<keyword evidence="4" id="KW-1185">Reference proteome</keyword>
<organism evidence="3 4">
    <name type="scientific">Halorussus aquaticus</name>
    <dbReference type="NCBI Taxonomy" id="2953748"/>
    <lineage>
        <taxon>Archaea</taxon>
        <taxon>Methanobacteriati</taxon>
        <taxon>Methanobacteriota</taxon>
        <taxon>Stenosarchaea group</taxon>
        <taxon>Halobacteria</taxon>
        <taxon>Halobacteriales</taxon>
        <taxon>Haladaptataceae</taxon>
        <taxon>Halorussus</taxon>
    </lineage>
</organism>
<evidence type="ECO:0000256" key="1">
    <source>
        <dbReference type="ARBA" id="ARBA00023002"/>
    </source>
</evidence>
<dbReference type="InterPro" id="IPR050771">
    <property type="entry name" value="Alpha-ketoacid_DH_E1_comp"/>
</dbReference>
<dbReference type="CDD" id="cd02000">
    <property type="entry name" value="TPP_E1_PDC_ADC_BCADC"/>
    <property type="match status" value="1"/>
</dbReference>
<dbReference type="GO" id="GO:0016491">
    <property type="term" value="F:oxidoreductase activity"/>
    <property type="evidence" value="ECO:0007669"/>
    <property type="project" value="UniProtKB-KW"/>
</dbReference>
<dbReference type="GO" id="GO:0044272">
    <property type="term" value="P:sulfur compound biosynthetic process"/>
    <property type="evidence" value="ECO:0007669"/>
    <property type="project" value="UniProtKB-ARBA"/>
</dbReference>
<sequence>MNRIIGERDLSETPFSADDARATYRELVRARAFDERALALQRRGWMSSWPPYRGQEGSQVGAALAMADDDWLFPTYRSNAMQIARDVPMSDILLFRRGMPEFHSGHDVPNFPQAVPIATQIPHAAGVGMAMNYEKRVKGDDAGDEGAGDDSAVLCYFGDGATSEGDFHEGLNFAGVFDAPTVFFCENNEWAISLPRERQTASDTIAQKADAYGFEGVQVDGNDPLAVRETVADALDSARDGDPVLVESLTYRQGAHTTSDDPSQYEDAARELPDWRTADPLERYEEYLREQDVLDDEFVAEVEDEVDAQLDEAVETAESADPGDPHDVFDRVYENLPPNLREQKAWLDSFLADHDVQEIDH</sequence>
<accession>A0ABD5Q795</accession>
<dbReference type="RefSeq" id="WP_254268586.1">
    <property type="nucleotide sequence ID" value="NZ_CP100400.1"/>
</dbReference>
<dbReference type="EMBL" id="JBHSHT010000002">
    <property type="protein sequence ID" value="MFC4825784.1"/>
    <property type="molecule type" value="Genomic_DNA"/>
</dbReference>
<evidence type="ECO:0000313" key="3">
    <source>
        <dbReference type="EMBL" id="MFC4825784.1"/>
    </source>
</evidence>
<reference evidence="3 4" key="1">
    <citation type="journal article" date="2019" name="Int. J. Syst. Evol. Microbiol.">
        <title>The Global Catalogue of Microorganisms (GCM) 10K type strain sequencing project: providing services to taxonomists for standard genome sequencing and annotation.</title>
        <authorList>
            <consortium name="The Broad Institute Genomics Platform"/>
            <consortium name="The Broad Institute Genome Sequencing Center for Infectious Disease"/>
            <person name="Wu L."/>
            <person name="Ma J."/>
        </authorList>
    </citation>
    <scope>NUCLEOTIDE SEQUENCE [LARGE SCALE GENOMIC DNA]</scope>
    <source>
        <strain evidence="3 4">XZYJ18</strain>
    </source>
</reference>
<keyword evidence="1" id="KW-0560">Oxidoreductase</keyword>
<dbReference type="Pfam" id="PF00676">
    <property type="entry name" value="E1_dh"/>
    <property type="match status" value="1"/>
</dbReference>
<evidence type="ECO:0000259" key="2">
    <source>
        <dbReference type="Pfam" id="PF00676"/>
    </source>
</evidence>
<protein>
    <submittedName>
        <fullName evidence="3">Thiamine pyrophosphate-dependent enzyme</fullName>
    </submittedName>
</protein>
<dbReference type="PANTHER" id="PTHR43380">
    <property type="entry name" value="2-OXOISOVALERATE DEHYDROGENASE SUBUNIT ALPHA, MITOCHONDRIAL"/>
    <property type="match status" value="1"/>
</dbReference>
<dbReference type="InterPro" id="IPR029061">
    <property type="entry name" value="THDP-binding"/>
</dbReference>